<accession>A0ABV5EJ32</accession>
<name>A0ABV5EJ32_9ACTN</name>
<evidence type="ECO:0008006" key="3">
    <source>
        <dbReference type="Google" id="ProtNLM"/>
    </source>
</evidence>
<sequence length="351" mass="40000">MAEETISGIDGWKHGYISNLRSAKITIRAVLRSRLIMARMLDSEASPCLEFDEASGFRIRQREARICMYAMTFIIAHEIAHAALDHGTSEKFLFPWQERVPLVSTAHDLEFEADEFAAAATHGIVDIRDRLDVYDEKEYRLGILGALASMGMWEEALFLRRAKTHPEASERYRRVLKYVSRTHLSGRTWRTRRRISKETRKSVLSEFLIGGIPAPPVPSRYWLTAASHPSLSPLDRHNLMITSIYDRIVTGRGSPDWEALSREYNLGNAFLDIGQRLVDGKAFFRELGLAPDHVDHLCDKERPLSYRAAVSYLVQSEAMSSIPIEDRERSVLAYAILVAAAQHVMADPWEW</sequence>
<comment type="caution">
    <text evidence="1">The sequence shown here is derived from an EMBL/GenBank/DDBJ whole genome shotgun (WGS) entry which is preliminary data.</text>
</comment>
<dbReference type="RefSeq" id="WP_376735373.1">
    <property type="nucleotide sequence ID" value="NZ_JAYMRP010000035.1"/>
</dbReference>
<organism evidence="1 2">
    <name type="scientific">Streptomyces broussonetiae</name>
    <dbReference type="NCBI Taxonomy" id="2686304"/>
    <lineage>
        <taxon>Bacteria</taxon>
        <taxon>Bacillati</taxon>
        <taxon>Actinomycetota</taxon>
        <taxon>Actinomycetes</taxon>
        <taxon>Kitasatosporales</taxon>
        <taxon>Streptomycetaceae</taxon>
        <taxon>Streptomyces</taxon>
    </lineage>
</organism>
<keyword evidence="2" id="KW-1185">Reference proteome</keyword>
<evidence type="ECO:0000313" key="2">
    <source>
        <dbReference type="Proteomes" id="UP001585080"/>
    </source>
</evidence>
<dbReference type="Proteomes" id="UP001585080">
    <property type="component" value="Unassembled WGS sequence"/>
</dbReference>
<proteinExistence type="predicted"/>
<reference evidence="1 2" key="1">
    <citation type="submission" date="2024-01" db="EMBL/GenBank/DDBJ databases">
        <title>Genome mining of biosynthetic gene clusters to explore secondary metabolites of Streptomyces sp.</title>
        <authorList>
            <person name="Baig A."/>
            <person name="Ajitkumar Shintre N."/>
            <person name="Kumar H."/>
            <person name="Anbarasu A."/>
            <person name="Ramaiah S."/>
        </authorList>
    </citation>
    <scope>NUCLEOTIDE SEQUENCE [LARGE SCALE GENOMIC DNA]</scope>
    <source>
        <strain evidence="1 2">A57</strain>
    </source>
</reference>
<evidence type="ECO:0000313" key="1">
    <source>
        <dbReference type="EMBL" id="MFB8776858.1"/>
    </source>
</evidence>
<gene>
    <name evidence="1" type="ORF">VSS16_29675</name>
</gene>
<dbReference type="EMBL" id="JAYMRP010000035">
    <property type="protein sequence ID" value="MFB8776858.1"/>
    <property type="molecule type" value="Genomic_DNA"/>
</dbReference>
<protein>
    <recommendedName>
        <fullName evidence="3">IrrE N-terminal-like domain-containing protein</fullName>
    </recommendedName>
</protein>